<dbReference type="EMBL" id="CP061799">
    <property type="protein sequence ID" value="QTA81113.1"/>
    <property type="molecule type" value="Genomic_DNA"/>
</dbReference>
<evidence type="ECO:0000313" key="2">
    <source>
        <dbReference type="EMBL" id="QTA81113.1"/>
    </source>
</evidence>
<accession>A0A975B9A9</accession>
<dbReference type="Gene3D" id="2.40.50.180">
    <property type="entry name" value="CheA-289, Domain 4"/>
    <property type="match status" value="1"/>
</dbReference>
<name>A0A975B9A9_9BACT</name>
<evidence type="ECO:0000259" key="1">
    <source>
        <dbReference type="PROSITE" id="PS50851"/>
    </source>
</evidence>
<keyword evidence="3" id="KW-1185">Reference proteome</keyword>
<dbReference type="InterPro" id="IPR002545">
    <property type="entry name" value="CheW-lke_dom"/>
</dbReference>
<gene>
    <name evidence="2" type="ORF">dnl_34400</name>
</gene>
<dbReference type="Pfam" id="PF01584">
    <property type="entry name" value="CheW"/>
    <property type="match status" value="1"/>
</dbReference>
<dbReference type="CDD" id="cd00732">
    <property type="entry name" value="CheW"/>
    <property type="match status" value="1"/>
</dbReference>
<dbReference type="InterPro" id="IPR036061">
    <property type="entry name" value="CheW-like_dom_sf"/>
</dbReference>
<dbReference type="KEGG" id="dli:dnl_34400"/>
<reference evidence="2" key="1">
    <citation type="journal article" date="2021" name="Microb. Physiol.">
        <title>Proteogenomic Insights into the Physiology of Marine, Sulfate-Reducing, Filamentous Desulfonema limicola and Desulfonema magnum.</title>
        <authorList>
            <person name="Schnaars V."/>
            <person name="Wohlbrand L."/>
            <person name="Scheve S."/>
            <person name="Hinrichs C."/>
            <person name="Reinhardt R."/>
            <person name="Rabus R."/>
        </authorList>
    </citation>
    <scope>NUCLEOTIDE SEQUENCE</scope>
    <source>
        <strain evidence="2">5ac10</strain>
    </source>
</reference>
<dbReference type="InterPro" id="IPR039315">
    <property type="entry name" value="CheW"/>
</dbReference>
<sequence>MNIQGIKEKDFFDDDIYDEEDDDTMKDKYLTFYLGNEVYGIDIYHVIEIVGIQKITEIPDMPDYVKGVINLRGQVIPVMDVRIRFNMPPLQYNDRTCVIVTCMENEHIGLVVDIVEEVVSIPEHDISAPPKVGQKKSKEYIKGMGKTGSDVKIILDVNKLLFEEQIHELTRHLEKQ</sequence>
<dbReference type="SUPFAM" id="SSF50341">
    <property type="entry name" value="CheW-like"/>
    <property type="match status" value="1"/>
</dbReference>
<dbReference type="Proteomes" id="UP000663720">
    <property type="component" value="Chromosome"/>
</dbReference>
<evidence type="ECO:0000313" key="3">
    <source>
        <dbReference type="Proteomes" id="UP000663720"/>
    </source>
</evidence>
<dbReference type="PANTHER" id="PTHR22617">
    <property type="entry name" value="CHEMOTAXIS SENSOR HISTIDINE KINASE-RELATED"/>
    <property type="match status" value="1"/>
</dbReference>
<dbReference type="PANTHER" id="PTHR22617:SF41">
    <property type="entry name" value="CHEMOTAXIS SIGNAL TRANSDUCTION SYSTEM ADAPTOR PROTEIN CHEW"/>
    <property type="match status" value="1"/>
</dbReference>
<protein>
    <submittedName>
        <fullName evidence="2">CheW-like domain-containing-protein</fullName>
    </submittedName>
</protein>
<dbReference type="Gene3D" id="2.30.30.40">
    <property type="entry name" value="SH3 Domains"/>
    <property type="match status" value="1"/>
</dbReference>
<dbReference type="RefSeq" id="WP_207687182.1">
    <property type="nucleotide sequence ID" value="NZ_CP061799.1"/>
</dbReference>
<dbReference type="SMART" id="SM00260">
    <property type="entry name" value="CheW"/>
    <property type="match status" value="1"/>
</dbReference>
<dbReference type="AlphaFoldDB" id="A0A975B9A9"/>
<feature type="domain" description="CheW-like" evidence="1">
    <location>
        <begin position="26"/>
        <end position="166"/>
    </location>
</feature>
<dbReference type="GO" id="GO:0006935">
    <property type="term" value="P:chemotaxis"/>
    <property type="evidence" value="ECO:0007669"/>
    <property type="project" value="InterPro"/>
</dbReference>
<dbReference type="PROSITE" id="PS50851">
    <property type="entry name" value="CHEW"/>
    <property type="match status" value="1"/>
</dbReference>
<dbReference type="GO" id="GO:0005829">
    <property type="term" value="C:cytosol"/>
    <property type="evidence" value="ECO:0007669"/>
    <property type="project" value="TreeGrafter"/>
</dbReference>
<proteinExistence type="predicted"/>
<dbReference type="GO" id="GO:0007165">
    <property type="term" value="P:signal transduction"/>
    <property type="evidence" value="ECO:0007669"/>
    <property type="project" value="InterPro"/>
</dbReference>
<organism evidence="2 3">
    <name type="scientific">Desulfonema limicola</name>
    <dbReference type="NCBI Taxonomy" id="45656"/>
    <lineage>
        <taxon>Bacteria</taxon>
        <taxon>Pseudomonadati</taxon>
        <taxon>Thermodesulfobacteriota</taxon>
        <taxon>Desulfobacteria</taxon>
        <taxon>Desulfobacterales</taxon>
        <taxon>Desulfococcaceae</taxon>
        <taxon>Desulfonema</taxon>
    </lineage>
</organism>